<organism evidence="3">
    <name type="scientific">Sesamum calycinum</name>
    <dbReference type="NCBI Taxonomy" id="2727403"/>
    <lineage>
        <taxon>Eukaryota</taxon>
        <taxon>Viridiplantae</taxon>
        <taxon>Streptophyta</taxon>
        <taxon>Embryophyta</taxon>
        <taxon>Tracheophyta</taxon>
        <taxon>Spermatophyta</taxon>
        <taxon>Magnoliopsida</taxon>
        <taxon>eudicotyledons</taxon>
        <taxon>Gunneridae</taxon>
        <taxon>Pentapetalae</taxon>
        <taxon>asterids</taxon>
        <taxon>lamiids</taxon>
        <taxon>Lamiales</taxon>
        <taxon>Pedaliaceae</taxon>
        <taxon>Sesamum</taxon>
    </lineage>
</organism>
<reference evidence="3" key="2">
    <citation type="journal article" date="2024" name="Plant">
        <title>Genomic evolution and insights into agronomic trait innovations of Sesamum species.</title>
        <authorList>
            <person name="Miao H."/>
            <person name="Wang L."/>
            <person name="Qu L."/>
            <person name="Liu H."/>
            <person name="Sun Y."/>
            <person name="Le M."/>
            <person name="Wang Q."/>
            <person name="Wei S."/>
            <person name="Zheng Y."/>
            <person name="Lin W."/>
            <person name="Duan Y."/>
            <person name="Cao H."/>
            <person name="Xiong S."/>
            <person name="Wang X."/>
            <person name="Wei L."/>
            <person name="Li C."/>
            <person name="Ma Q."/>
            <person name="Ju M."/>
            <person name="Zhao R."/>
            <person name="Li G."/>
            <person name="Mu C."/>
            <person name="Tian Q."/>
            <person name="Mei H."/>
            <person name="Zhang T."/>
            <person name="Gao T."/>
            <person name="Zhang H."/>
        </authorList>
    </citation>
    <scope>NUCLEOTIDE SEQUENCE</scope>
    <source>
        <strain evidence="3">KEN8</strain>
    </source>
</reference>
<feature type="compositionally biased region" description="Low complexity" evidence="1">
    <location>
        <begin position="65"/>
        <end position="84"/>
    </location>
</feature>
<dbReference type="EMBL" id="JACGWM010000012">
    <property type="protein sequence ID" value="KAL0337954.1"/>
    <property type="molecule type" value="Genomic_DNA"/>
</dbReference>
<dbReference type="PANTHER" id="PTHR34799">
    <property type="entry name" value="OS07G0656300 PROTEIN"/>
    <property type="match status" value="1"/>
</dbReference>
<dbReference type="Pfam" id="PF25370">
    <property type="entry name" value="HTH_74"/>
    <property type="match status" value="1"/>
</dbReference>
<dbReference type="PANTHER" id="PTHR34799:SF2">
    <property type="entry name" value="OS07G0656300 PROTEIN"/>
    <property type="match status" value="1"/>
</dbReference>
<feature type="region of interest" description="Disordered" evidence="1">
    <location>
        <begin position="28"/>
        <end position="84"/>
    </location>
</feature>
<feature type="region of interest" description="Disordered" evidence="1">
    <location>
        <begin position="125"/>
        <end position="147"/>
    </location>
</feature>
<evidence type="ECO:0000259" key="2">
    <source>
        <dbReference type="Pfam" id="PF25370"/>
    </source>
</evidence>
<name>A0AAW2N2R4_9LAMI</name>
<protein>
    <recommendedName>
        <fullName evidence="2">HTH three-helical bundle domain-containing protein</fullName>
    </recommendedName>
</protein>
<evidence type="ECO:0000313" key="3">
    <source>
        <dbReference type="EMBL" id="KAL0337954.1"/>
    </source>
</evidence>
<feature type="domain" description="HTH three-helical bundle" evidence="2">
    <location>
        <begin position="183"/>
        <end position="223"/>
    </location>
</feature>
<evidence type="ECO:0000256" key="1">
    <source>
        <dbReference type="SAM" id="MobiDB-lite"/>
    </source>
</evidence>
<dbReference type="InterPro" id="IPR057523">
    <property type="entry name" value="HTH_74"/>
</dbReference>
<reference evidence="3" key="1">
    <citation type="submission" date="2020-06" db="EMBL/GenBank/DDBJ databases">
        <authorList>
            <person name="Li T."/>
            <person name="Hu X."/>
            <person name="Zhang T."/>
            <person name="Song X."/>
            <person name="Zhang H."/>
            <person name="Dai N."/>
            <person name="Sheng W."/>
            <person name="Hou X."/>
            <person name="Wei L."/>
        </authorList>
    </citation>
    <scope>NUCLEOTIDE SEQUENCE</scope>
    <source>
        <strain evidence="3">KEN8</strain>
        <tissue evidence="3">Leaf</tissue>
    </source>
</reference>
<sequence>MVAKTVRAAFPSSLERTVASALLLLSASPSKGRSKDSCSPECSESLVFPNSKSSGGKDSCSPECSESLEFSNSKSSGGSSNAESSVDVDASLAQRLTVVAFVPEFHELKLKMVRKKRSKSIWISTGKKLKTSKPEPTPAPASSESVSEITTAEASSCLSSSASAQSSTSEINAANELRKPVISGHMGHRAAAILRILSNGSASEVRIRELLGDSPSTSKALRLLLKLQEVKRFGAGGRADPYIYMIAS</sequence>
<accession>A0AAW2N2R4</accession>
<gene>
    <name evidence="3" type="ORF">Scaly_2070500</name>
</gene>
<comment type="caution">
    <text evidence="3">The sequence shown here is derived from an EMBL/GenBank/DDBJ whole genome shotgun (WGS) entry which is preliminary data.</text>
</comment>
<dbReference type="AlphaFoldDB" id="A0AAW2N2R4"/>
<proteinExistence type="predicted"/>